<feature type="transmembrane region" description="Helical" evidence="2">
    <location>
        <begin position="372"/>
        <end position="390"/>
    </location>
</feature>
<keyword evidence="4" id="KW-1185">Reference proteome</keyword>
<evidence type="ECO:0000256" key="1">
    <source>
        <dbReference type="SAM" id="MobiDB-lite"/>
    </source>
</evidence>
<proteinExistence type="predicted"/>
<organism evidence="3 4">
    <name type="scientific">Patulibacter brassicae</name>
    <dbReference type="NCBI Taxonomy" id="1705717"/>
    <lineage>
        <taxon>Bacteria</taxon>
        <taxon>Bacillati</taxon>
        <taxon>Actinomycetota</taxon>
        <taxon>Thermoleophilia</taxon>
        <taxon>Solirubrobacterales</taxon>
        <taxon>Patulibacteraceae</taxon>
        <taxon>Patulibacter</taxon>
    </lineage>
</organism>
<feature type="transmembrane region" description="Helical" evidence="2">
    <location>
        <begin position="47"/>
        <end position="67"/>
    </location>
</feature>
<keyword evidence="2" id="KW-1133">Transmembrane helix</keyword>
<feature type="transmembrane region" description="Helical" evidence="2">
    <location>
        <begin position="345"/>
        <end position="366"/>
    </location>
</feature>
<feature type="compositionally biased region" description="Low complexity" evidence="1">
    <location>
        <begin position="595"/>
        <end position="612"/>
    </location>
</feature>
<name>A0ABU4VHV1_9ACTN</name>
<keyword evidence="2" id="KW-0472">Membrane</keyword>
<feature type="transmembrane region" description="Helical" evidence="2">
    <location>
        <begin position="217"/>
        <end position="243"/>
    </location>
</feature>
<dbReference type="EMBL" id="JAXAVX010000001">
    <property type="protein sequence ID" value="MDX8150724.1"/>
    <property type="molecule type" value="Genomic_DNA"/>
</dbReference>
<keyword evidence="2" id="KW-0812">Transmembrane</keyword>
<feature type="region of interest" description="Disordered" evidence="1">
    <location>
        <begin position="588"/>
        <end position="612"/>
    </location>
</feature>
<evidence type="ECO:0000313" key="3">
    <source>
        <dbReference type="EMBL" id="MDX8150724.1"/>
    </source>
</evidence>
<accession>A0ABU4VHV1</accession>
<feature type="transmembrane region" description="Helical" evidence="2">
    <location>
        <begin position="87"/>
        <end position="106"/>
    </location>
</feature>
<protein>
    <submittedName>
        <fullName evidence="3">DUF3556 domain-containing protein</fullName>
    </submittedName>
</protein>
<evidence type="ECO:0000256" key="2">
    <source>
        <dbReference type="SAM" id="Phobius"/>
    </source>
</evidence>
<comment type="caution">
    <text evidence="3">The sequence shown here is derived from an EMBL/GenBank/DDBJ whole genome shotgun (WGS) entry which is preliminary data.</text>
</comment>
<dbReference type="Proteomes" id="UP001277761">
    <property type="component" value="Unassembled WGS sequence"/>
</dbReference>
<gene>
    <name evidence="3" type="ORF">SK069_03885</name>
</gene>
<sequence>MGLTTGNFPPVDPPTFMKMPYLERIKTLSRHWAEYGFGAPKITMFIYLFRMIFFTAGCGVLAATLTSDLNPFAPSEWFDQAIVWQKLIVWMLLIESLGMGGSWGPLSGHFKPFTAGFRHYFRTGTIRLPPWPDKVPGTKGHTREPIDVLLYTALIATYVVAIALPGQDNADTNAAGASLTLMSTGVLVPMIALLCVLGLRDRTVFLAARSEQYLPALIFFAFFPFVDMVIAAKILIVAVWAWAGFSKLTKHFPLVIPPMTSNTPWLSSTKIKRGHYKDFPNDLRPSGFAKFMAHIPGTAFEIAVPLVLLLSTNDTITTIAAIIMLGYCVFIISCFPLATPIEWNVMFMFLIGFLFLEHQGSAGYALWDMDPALLALTLIAMCVFPIWGNMRPDQISFLPSLRQYAGNWASAMWAMAPGAEQKLNEHVKKASLMQRDQLEELYGFHEAEVVLHQLLGWRSLHSQGRGLNSVMWNTLGKDLDHYTLREAEFSSNALMGWNFGDGHLHDDRFIQALQDRCNFAPGEFIVVWVESEPYANGRQQYHVIDAAVGVIERGSWSVEECVNTQPWLPDGPVSTEVTWRREGYQRVSYPPQPIPGADEPAAAAAPRPQVAT</sequence>
<dbReference type="RefSeq" id="WP_319952868.1">
    <property type="nucleotide sequence ID" value="NZ_JAXAVX010000001.1"/>
</dbReference>
<feature type="transmembrane region" description="Helical" evidence="2">
    <location>
        <begin position="177"/>
        <end position="197"/>
    </location>
</feature>
<evidence type="ECO:0000313" key="4">
    <source>
        <dbReference type="Proteomes" id="UP001277761"/>
    </source>
</evidence>
<dbReference type="InterPro" id="IPR021941">
    <property type="entry name" value="DUF3556_TM"/>
</dbReference>
<feature type="transmembrane region" description="Helical" evidence="2">
    <location>
        <begin position="148"/>
        <end position="165"/>
    </location>
</feature>
<reference evidence="3 4" key="1">
    <citation type="submission" date="2023-11" db="EMBL/GenBank/DDBJ databases">
        <authorList>
            <person name="Xu M."/>
            <person name="Jiang T."/>
        </authorList>
    </citation>
    <scope>NUCLEOTIDE SEQUENCE [LARGE SCALE GENOMIC DNA]</scope>
    <source>
        <strain evidence="3 4">SD</strain>
    </source>
</reference>
<feature type="transmembrane region" description="Helical" evidence="2">
    <location>
        <begin position="316"/>
        <end position="338"/>
    </location>
</feature>
<dbReference type="Pfam" id="PF12077">
    <property type="entry name" value="DUF3556"/>
    <property type="match status" value="1"/>
</dbReference>